<protein>
    <submittedName>
        <fullName evidence="1">Type II toxin-antitoxin system RnlB family antitoxin</fullName>
    </submittedName>
</protein>
<dbReference type="EMBL" id="JACRTK010000001">
    <property type="protein sequence ID" value="MBC8589911.1"/>
    <property type="molecule type" value="Genomic_DNA"/>
</dbReference>
<evidence type="ECO:0000313" key="1">
    <source>
        <dbReference type="EMBL" id="MBC8589911.1"/>
    </source>
</evidence>
<name>A0A926EYI0_9FIRM</name>
<gene>
    <name evidence="1" type="ORF">H8689_01980</name>
</gene>
<organism evidence="1 2">
    <name type="scientific">Wansuia hejianensis</name>
    <dbReference type="NCBI Taxonomy" id="2763667"/>
    <lineage>
        <taxon>Bacteria</taxon>
        <taxon>Bacillati</taxon>
        <taxon>Bacillota</taxon>
        <taxon>Clostridia</taxon>
        <taxon>Lachnospirales</taxon>
        <taxon>Lachnospiraceae</taxon>
        <taxon>Wansuia</taxon>
    </lineage>
</organism>
<accession>A0A926EYI0</accession>
<comment type="caution">
    <text evidence="1">The sequence shown here is derived from an EMBL/GenBank/DDBJ whole genome shotgun (WGS) entry which is preliminary data.</text>
</comment>
<dbReference type="InterPro" id="IPR031834">
    <property type="entry name" value="RnlB/LsoB_antitoxin"/>
</dbReference>
<dbReference type="RefSeq" id="WP_249322722.1">
    <property type="nucleotide sequence ID" value="NZ_JACRTK010000001.1"/>
</dbReference>
<dbReference type="Pfam" id="PF15933">
    <property type="entry name" value="RnlB_antitoxin"/>
    <property type="match status" value="1"/>
</dbReference>
<reference evidence="1 2" key="1">
    <citation type="submission" date="2020-08" db="EMBL/GenBank/DDBJ databases">
        <title>Genome public.</title>
        <authorList>
            <person name="Liu C."/>
            <person name="Sun Q."/>
        </authorList>
    </citation>
    <scope>NUCLEOTIDE SEQUENCE [LARGE SCALE GENOMIC DNA]</scope>
    <source>
        <strain evidence="1 2">NSJ-26</strain>
    </source>
</reference>
<evidence type="ECO:0000313" key="2">
    <source>
        <dbReference type="Proteomes" id="UP000601522"/>
    </source>
</evidence>
<keyword evidence="2" id="KW-1185">Reference proteome</keyword>
<dbReference type="Proteomes" id="UP000601522">
    <property type="component" value="Unassembled WGS sequence"/>
</dbReference>
<proteinExistence type="predicted"/>
<sequence length="120" mass="13941">MNNYLINDVNTDEFRKIITLLDYEMKISDVLKSINLSSLEGEIILIDTALVSGINEYRFIESKVNEKGYLDLNEYRYIDVDRDVLEIANSIIRDNPSKLNNSILTIPQKKKINDCLYSFN</sequence>
<dbReference type="AlphaFoldDB" id="A0A926EYI0"/>